<organism evidence="5 6">
    <name type="scientific">Negadavirga shengliensis</name>
    <dbReference type="NCBI Taxonomy" id="1389218"/>
    <lineage>
        <taxon>Bacteria</taxon>
        <taxon>Pseudomonadati</taxon>
        <taxon>Bacteroidota</taxon>
        <taxon>Cytophagia</taxon>
        <taxon>Cytophagales</taxon>
        <taxon>Cyclobacteriaceae</taxon>
        <taxon>Negadavirga</taxon>
    </lineage>
</organism>
<dbReference type="SMART" id="SM00342">
    <property type="entry name" value="HTH_ARAC"/>
    <property type="match status" value="1"/>
</dbReference>
<protein>
    <submittedName>
        <fullName evidence="5">Nickel-binding protein</fullName>
    </submittedName>
</protein>
<evidence type="ECO:0000259" key="4">
    <source>
        <dbReference type="PROSITE" id="PS01124"/>
    </source>
</evidence>
<evidence type="ECO:0000313" key="5">
    <source>
        <dbReference type="EMBL" id="MFC4874825.1"/>
    </source>
</evidence>
<dbReference type="SUPFAM" id="SSF46689">
    <property type="entry name" value="Homeodomain-like"/>
    <property type="match status" value="1"/>
</dbReference>
<dbReference type="PANTHER" id="PTHR43280">
    <property type="entry name" value="ARAC-FAMILY TRANSCRIPTIONAL REGULATOR"/>
    <property type="match status" value="1"/>
</dbReference>
<reference evidence="6" key="1">
    <citation type="journal article" date="2019" name="Int. J. Syst. Evol. Microbiol.">
        <title>The Global Catalogue of Microorganisms (GCM) 10K type strain sequencing project: providing services to taxonomists for standard genome sequencing and annotation.</title>
        <authorList>
            <consortium name="The Broad Institute Genomics Platform"/>
            <consortium name="The Broad Institute Genome Sequencing Center for Infectious Disease"/>
            <person name="Wu L."/>
            <person name="Ma J."/>
        </authorList>
    </citation>
    <scope>NUCLEOTIDE SEQUENCE [LARGE SCALE GENOMIC DNA]</scope>
    <source>
        <strain evidence="6">CGMCC 4.7466</strain>
    </source>
</reference>
<dbReference type="PROSITE" id="PS01124">
    <property type="entry name" value="HTH_ARAC_FAMILY_2"/>
    <property type="match status" value="1"/>
</dbReference>
<dbReference type="InterPro" id="IPR029787">
    <property type="entry name" value="Nucleotide_cyclase"/>
</dbReference>
<dbReference type="Gene3D" id="1.10.10.60">
    <property type="entry name" value="Homeodomain-like"/>
    <property type="match status" value="1"/>
</dbReference>
<name>A0ABV9T7T5_9BACT</name>
<dbReference type="InterPro" id="IPR018060">
    <property type="entry name" value="HTH_AraC"/>
</dbReference>
<dbReference type="InterPro" id="IPR042557">
    <property type="entry name" value="SCO4226"/>
</dbReference>
<dbReference type="RefSeq" id="WP_377069049.1">
    <property type="nucleotide sequence ID" value="NZ_JBHSJJ010000023.1"/>
</dbReference>
<gene>
    <name evidence="5" type="ORF">ACFPFU_24185</name>
</gene>
<evidence type="ECO:0000256" key="1">
    <source>
        <dbReference type="ARBA" id="ARBA00023015"/>
    </source>
</evidence>
<evidence type="ECO:0000256" key="3">
    <source>
        <dbReference type="ARBA" id="ARBA00023163"/>
    </source>
</evidence>
<accession>A0ABV9T7T5</accession>
<dbReference type="Gene3D" id="3.30.70.1230">
    <property type="entry name" value="Nucleotide cyclase"/>
    <property type="match status" value="1"/>
</dbReference>
<dbReference type="InterPro" id="IPR020449">
    <property type="entry name" value="Tscrpt_reg_AraC-type_HTH"/>
</dbReference>
<dbReference type="Proteomes" id="UP001595818">
    <property type="component" value="Unassembled WGS sequence"/>
</dbReference>
<dbReference type="Pfam" id="PF14026">
    <property type="entry name" value="SCO4226-like"/>
    <property type="match status" value="1"/>
</dbReference>
<evidence type="ECO:0000256" key="2">
    <source>
        <dbReference type="ARBA" id="ARBA00023125"/>
    </source>
</evidence>
<dbReference type="InterPro" id="IPR025336">
    <property type="entry name" value="SCO4226-like"/>
</dbReference>
<dbReference type="PANTHER" id="PTHR43280:SF2">
    <property type="entry name" value="HTH-TYPE TRANSCRIPTIONAL REGULATOR EXSA"/>
    <property type="match status" value="1"/>
</dbReference>
<dbReference type="Pfam" id="PF12833">
    <property type="entry name" value="HTH_18"/>
    <property type="match status" value="1"/>
</dbReference>
<comment type="caution">
    <text evidence="5">The sequence shown here is derived from an EMBL/GenBank/DDBJ whole genome shotgun (WGS) entry which is preliminary data.</text>
</comment>
<dbReference type="EMBL" id="JBHSJJ010000023">
    <property type="protein sequence ID" value="MFC4874825.1"/>
    <property type="molecule type" value="Genomic_DNA"/>
</dbReference>
<dbReference type="PRINTS" id="PR00032">
    <property type="entry name" value="HTHARAC"/>
</dbReference>
<dbReference type="SUPFAM" id="SSF55073">
    <property type="entry name" value="Nucleotide cyclase"/>
    <property type="match status" value="1"/>
</dbReference>
<feature type="domain" description="HTH araC/xylS-type" evidence="4">
    <location>
        <begin position="259"/>
        <end position="356"/>
    </location>
</feature>
<keyword evidence="6" id="KW-1185">Reference proteome</keyword>
<keyword evidence="3" id="KW-0804">Transcription</keyword>
<keyword evidence="1" id="KW-0805">Transcription regulation</keyword>
<dbReference type="InterPro" id="IPR018062">
    <property type="entry name" value="HTH_AraC-typ_CS"/>
</dbReference>
<evidence type="ECO:0000313" key="6">
    <source>
        <dbReference type="Proteomes" id="UP001595818"/>
    </source>
</evidence>
<keyword evidence="2" id="KW-0238">DNA-binding</keyword>
<sequence>MDFHKFDHVTIEDVRKAHLADLATQGKYGVKYYQFWVNEEEGTVFCLMEGPDAETCALVHRLAHGNVACAISEVEPGFFKLAMGGDNWVDEGLTVKGEGRADLGYRSMLLVAITGFTRARGFDDLDAFQIPHWARDVVHQNTEKFRGRKVPWPHDDSLVALFSEASDALNCAKTIQEELLSEAHQKPEVLFRMGLSTSQPVTENGNFLQEAIRFSHRLAHAAKKNQLLIDSLTGKLCIREIGELIRARLMNRREETFLSEVFDVMEGNLASEEFGVQSLCKSVGVSSPQLYRRITGITGRSPNEFLRDIRMERARALLRQKAGNITQVAMEVGYNNPSYFAKCFKEKYGFSPSVVK</sequence>
<proteinExistence type="predicted"/>
<dbReference type="InterPro" id="IPR009057">
    <property type="entry name" value="Homeodomain-like_sf"/>
</dbReference>
<dbReference type="Gene3D" id="3.30.70.3090">
    <property type="entry name" value="ORF SCO4226, nickel-binding ferredoxin-like monomer"/>
    <property type="match status" value="1"/>
</dbReference>
<dbReference type="PROSITE" id="PS00041">
    <property type="entry name" value="HTH_ARAC_FAMILY_1"/>
    <property type="match status" value="1"/>
</dbReference>